<accession>A0A8T2BQU7</accession>
<sequence>MKMSEDKTLTKIPHFDGHYDQWSELMESLWRAKGLWSLVEEGYSEGAAGAEVTAVQRKQLDDLKMKDNQKLKKNSYEEEDQELNVIGRGGGSFRGRGQGRGRLFNKATIECYRCHKLGHFQYECLNELEENEEVMLVAYVELQETQRGDVLFVDSSCSNHMCGDRSMFSSMDATFTHNVKLGNNHKLEVSGKGVVKIMLKGINYVINDVYYVPELKKNLLSVGQLQEKRLDVLFKGGYRKTCIIFHPTKGKIAESVMSTN</sequence>
<dbReference type="PROSITE" id="PS50158">
    <property type="entry name" value="ZF_CCHC"/>
    <property type="match status" value="1"/>
</dbReference>
<proteinExistence type="predicted"/>
<keyword evidence="1" id="KW-0479">Metal-binding</keyword>
<dbReference type="InterPro" id="IPR001878">
    <property type="entry name" value="Znf_CCHC"/>
</dbReference>
<name>A0A8T2BQU7_ARASU</name>
<dbReference type="GO" id="GO:0003676">
    <property type="term" value="F:nucleic acid binding"/>
    <property type="evidence" value="ECO:0007669"/>
    <property type="project" value="InterPro"/>
</dbReference>
<dbReference type="Pfam" id="PF22936">
    <property type="entry name" value="Pol_BBD"/>
    <property type="match status" value="1"/>
</dbReference>
<evidence type="ECO:0000256" key="1">
    <source>
        <dbReference type="PROSITE-ProRule" id="PRU00047"/>
    </source>
</evidence>
<evidence type="ECO:0000259" key="2">
    <source>
        <dbReference type="PROSITE" id="PS50158"/>
    </source>
</evidence>
<feature type="domain" description="CCHC-type" evidence="2">
    <location>
        <begin position="111"/>
        <end position="124"/>
    </location>
</feature>
<comment type="caution">
    <text evidence="3">The sequence shown here is derived from an EMBL/GenBank/DDBJ whole genome shotgun (WGS) entry which is preliminary data.</text>
</comment>
<keyword evidence="4" id="KW-1185">Reference proteome</keyword>
<keyword evidence="1" id="KW-0863">Zinc-finger</keyword>
<keyword evidence="1" id="KW-0862">Zinc</keyword>
<dbReference type="GO" id="GO:0008270">
    <property type="term" value="F:zinc ion binding"/>
    <property type="evidence" value="ECO:0007669"/>
    <property type="project" value="UniProtKB-KW"/>
</dbReference>
<dbReference type="InterPro" id="IPR054722">
    <property type="entry name" value="PolX-like_BBD"/>
</dbReference>
<protein>
    <submittedName>
        <fullName evidence="3">Zinc finger CCHC-type</fullName>
    </submittedName>
</protein>
<gene>
    <name evidence="3" type="ORF">ISN44_As07g011530</name>
</gene>
<dbReference type="Proteomes" id="UP000694251">
    <property type="component" value="Chromosome 7"/>
</dbReference>
<dbReference type="EMBL" id="JAEFBJ010000007">
    <property type="protein sequence ID" value="KAG7588829.1"/>
    <property type="molecule type" value="Genomic_DNA"/>
</dbReference>
<dbReference type="AlphaFoldDB" id="A0A8T2BQU7"/>
<evidence type="ECO:0000313" key="3">
    <source>
        <dbReference type="EMBL" id="KAG7588829.1"/>
    </source>
</evidence>
<reference evidence="3 4" key="1">
    <citation type="submission" date="2020-12" db="EMBL/GenBank/DDBJ databases">
        <title>Concerted genomic and epigenomic changes stabilize Arabidopsis allopolyploids.</title>
        <authorList>
            <person name="Chen Z."/>
        </authorList>
    </citation>
    <scope>NUCLEOTIDE SEQUENCE [LARGE SCALE GENOMIC DNA]</scope>
    <source>
        <strain evidence="3">As9502</strain>
        <tissue evidence="3">Leaf</tissue>
    </source>
</reference>
<evidence type="ECO:0000313" key="4">
    <source>
        <dbReference type="Proteomes" id="UP000694251"/>
    </source>
</evidence>
<organism evidence="3 4">
    <name type="scientific">Arabidopsis suecica</name>
    <name type="common">Swedish thale-cress</name>
    <name type="synonym">Cardaminopsis suecica</name>
    <dbReference type="NCBI Taxonomy" id="45249"/>
    <lineage>
        <taxon>Eukaryota</taxon>
        <taxon>Viridiplantae</taxon>
        <taxon>Streptophyta</taxon>
        <taxon>Embryophyta</taxon>
        <taxon>Tracheophyta</taxon>
        <taxon>Spermatophyta</taxon>
        <taxon>Magnoliopsida</taxon>
        <taxon>eudicotyledons</taxon>
        <taxon>Gunneridae</taxon>
        <taxon>Pentapetalae</taxon>
        <taxon>rosids</taxon>
        <taxon>malvids</taxon>
        <taxon>Brassicales</taxon>
        <taxon>Brassicaceae</taxon>
        <taxon>Camelineae</taxon>
        <taxon>Arabidopsis</taxon>
    </lineage>
</organism>
<dbReference type="OrthoDB" id="1113347at2759"/>